<dbReference type="GO" id="GO:0006511">
    <property type="term" value="P:ubiquitin-dependent protein catabolic process"/>
    <property type="evidence" value="ECO:0007669"/>
    <property type="project" value="InterPro"/>
</dbReference>
<dbReference type="OrthoDB" id="431557at2759"/>
<evidence type="ECO:0000256" key="4">
    <source>
        <dbReference type="PROSITE-ProRule" id="PRU00808"/>
    </source>
</evidence>
<dbReference type="Gene3D" id="3.60.20.10">
    <property type="entry name" value="Glutamine Phosphoribosylpyrophosphate, subunit 1, domain 1"/>
    <property type="match status" value="1"/>
</dbReference>
<organism evidence="7 8">
    <name type="scientific">Blastocystis sp. subtype 1 (strain ATCC 50177 / NandII)</name>
    <dbReference type="NCBI Taxonomy" id="478820"/>
    <lineage>
        <taxon>Eukaryota</taxon>
        <taxon>Sar</taxon>
        <taxon>Stramenopiles</taxon>
        <taxon>Bigyra</taxon>
        <taxon>Opalozoa</taxon>
        <taxon>Opalinata</taxon>
        <taxon>Blastocystidae</taxon>
        <taxon>Blastocystis</taxon>
    </lineage>
</organism>
<comment type="similarity">
    <text evidence="4 5">Belongs to the peptidase T1A family.</text>
</comment>
<dbReference type="EMBL" id="LXWW01000159">
    <property type="protein sequence ID" value="OAO15246.1"/>
    <property type="molecule type" value="Genomic_DNA"/>
</dbReference>
<dbReference type="InterPro" id="IPR050115">
    <property type="entry name" value="Proteasome_alpha"/>
</dbReference>
<keyword evidence="8" id="KW-1185">Reference proteome</keyword>
<evidence type="ECO:0000313" key="8">
    <source>
        <dbReference type="Proteomes" id="UP000078348"/>
    </source>
</evidence>
<comment type="subunit">
    <text evidence="5">The 26S proteasome consists of a 20S proteasome core and two 19S regulatory subunits.</text>
</comment>
<dbReference type="GO" id="GO:0005737">
    <property type="term" value="C:cytoplasm"/>
    <property type="evidence" value="ECO:0007669"/>
    <property type="project" value="UniProtKB-SubCell"/>
</dbReference>
<dbReference type="NCBIfam" id="NF003075">
    <property type="entry name" value="PRK03996.1"/>
    <property type="match status" value="1"/>
</dbReference>
<dbReference type="SUPFAM" id="SSF56235">
    <property type="entry name" value="N-terminal nucleophile aminohydrolases (Ntn hydrolases)"/>
    <property type="match status" value="1"/>
</dbReference>
<keyword evidence="5" id="KW-0963">Cytoplasm</keyword>
<dbReference type="InterPro" id="IPR001353">
    <property type="entry name" value="Proteasome_sua/b"/>
</dbReference>
<dbReference type="FunFam" id="3.60.20.10:FF:000031">
    <property type="entry name" value="Proteasome subunit alpha type"/>
    <property type="match status" value="1"/>
</dbReference>
<keyword evidence="3 5" id="KW-0539">Nucleus</keyword>
<dbReference type="GO" id="GO:0005634">
    <property type="term" value="C:nucleus"/>
    <property type="evidence" value="ECO:0007669"/>
    <property type="project" value="UniProtKB-SubCell"/>
</dbReference>
<gene>
    <name evidence="7" type="ORF">AV274_3023</name>
</gene>
<reference evidence="7 8" key="1">
    <citation type="submission" date="2016-05" db="EMBL/GenBank/DDBJ databases">
        <title>Nuclear genome of Blastocystis sp. subtype 1 NandII.</title>
        <authorList>
            <person name="Gentekaki E."/>
            <person name="Curtis B."/>
            <person name="Stairs C."/>
            <person name="Eme L."/>
            <person name="Herman E."/>
            <person name="Klimes V."/>
            <person name="Arias M.C."/>
            <person name="Elias M."/>
            <person name="Hilliou F."/>
            <person name="Klute M."/>
            <person name="Malik S.-B."/>
            <person name="Pightling A."/>
            <person name="Rachubinski R."/>
            <person name="Salas D."/>
            <person name="Schlacht A."/>
            <person name="Suga H."/>
            <person name="Archibald J."/>
            <person name="Ball S.G."/>
            <person name="Clark G."/>
            <person name="Dacks J."/>
            <person name="Van Der Giezen M."/>
            <person name="Tsaousis A."/>
            <person name="Roger A."/>
        </authorList>
    </citation>
    <scope>NUCLEOTIDE SEQUENCE [LARGE SCALE GENOMIC DNA]</scope>
    <source>
        <strain evidence="8">ATCC 50177 / NandII</strain>
    </source>
</reference>
<name>A0A196SG02_BLAHN</name>
<evidence type="ECO:0000256" key="1">
    <source>
        <dbReference type="ARBA" id="ARBA00002000"/>
    </source>
</evidence>
<protein>
    <recommendedName>
        <fullName evidence="5">Proteasome subunit alpha type</fullName>
    </recommendedName>
</protein>
<dbReference type="InterPro" id="IPR023332">
    <property type="entry name" value="Proteasome_alpha-type"/>
</dbReference>
<dbReference type="PROSITE" id="PS00388">
    <property type="entry name" value="PROTEASOME_ALPHA_1"/>
    <property type="match status" value="1"/>
</dbReference>
<evidence type="ECO:0000256" key="3">
    <source>
        <dbReference type="ARBA" id="ARBA00023242"/>
    </source>
</evidence>
<keyword evidence="2 4" id="KW-0647">Proteasome</keyword>
<evidence type="ECO:0000256" key="2">
    <source>
        <dbReference type="ARBA" id="ARBA00022942"/>
    </source>
</evidence>
<accession>A0A196SG02</accession>
<comment type="caution">
    <text evidence="7">The sequence shown here is derived from an EMBL/GenBank/DDBJ whole genome shotgun (WGS) entry which is preliminary data.</text>
</comment>
<dbReference type="Pfam" id="PF00227">
    <property type="entry name" value="Proteasome"/>
    <property type="match status" value="1"/>
</dbReference>
<dbReference type="AlphaFoldDB" id="A0A196SG02"/>
<evidence type="ECO:0000313" key="7">
    <source>
        <dbReference type="EMBL" id="OAO15246.1"/>
    </source>
</evidence>
<dbReference type="Pfam" id="PF10584">
    <property type="entry name" value="Proteasome_A_N"/>
    <property type="match status" value="1"/>
</dbReference>
<dbReference type="PROSITE" id="PS51475">
    <property type="entry name" value="PROTEASOME_ALPHA_2"/>
    <property type="match status" value="1"/>
</dbReference>
<dbReference type="GO" id="GO:0019773">
    <property type="term" value="C:proteasome core complex, alpha-subunit complex"/>
    <property type="evidence" value="ECO:0007669"/>
    <property type="project" value="UniProtKB-UniRule"/>
</dbReference>
<dbReference type="PANTHER" id="PTHR11599">
    <property type="entry name" value="PROTEASOME SUBUNIT ALPHA/BETA"/>
    <property type="match status" value="1"/>
</dbReference>
<dbReference type="Proteomes" id="UP000078348">
    <property type="component" value="Unassembled WGS sequence"/>
</dbReference>
<sequence length="248" mass="28197">MSREYDGRTTTFSPEGRLYQVEYAMEAINNAACAIGVLTKEGVVFGIEKKMISKLLAKVGDSEKVYPIDDHIMCAIAGLTSDANILLQNARKDAQDYLYKYGQPKPVEELVEYICRVKHSYTQVGGLRPFGVSFLFAGWDKESGYQLYHSDPSGNYSGWRAHAIGSNSTLARDMLKKEFKEDMTLEEAMILEARILFKTMDVNELSTDRMEFSVLYRMDNGKIKQHVLTKEETQALFDKIPKDSLRKE</sequence>
<feature type="domain" description="Proteasome alpha-type subunits" evidence="6">
    <location>
        <begin position="5"/>
        <end position="27"/>
    </location>
</feature>
<dbReference type="InterPro" id="IPR029055">
    <property type="entry name" value="Ntn_hydrolases_N"/>
</dbReference>
<evidence type="ECO:0000256" key="5">
    <source>
        <dbReference type="RuleBase" id="RU000551"/>
    </source>
</evidence>
<comment type="subcellular location">
    <subcellularLocation>
        <location evidence="5">Cytoplasm</location>
    </subcellularLocation>
    <subcellularLocation>
        <location evidence="5">Nucleus</location>
    </subcellularLocation>
</comment>
<dbReference type="InterPro" id="IPR000426">
    <property type="entry name" value="Proteasome_asu_N"/>
</dbReference>
<dbReference type="SMART" id="SM00948">
    <property type="entry name" value="Proteasome_A_N"/>
    <property type="match status" value="1"/>
</dbReference>
<proteinExistence type="inferred from homology"/>
<comment type="function">
    <text evidence="1">The proteasome is a multicatalytic proteinase complex which is characterized by its ability to cleave peptides with Arg, Phe, Tyr, Leu, and Glu adjacent to the leaving group at neutral or slightly basic pH. The proteasome has an ATP-dependent proteolytic activity.</text>
</comment>
<evidence type="ECO:0000259" key="6">
    <source>
        <dbReference type="PROSITE" id="PS00388"/>
    </source>
</evidence>
<dbReference type="STRING" id="478820.A0A196SG02"/>